<dbReference type="PANTHER" id="PTHR10815">
    <property type="entry name" value="METHYLATED-DNA--PROTEIN-CYSTEINE METHYLTRANSFERASE"/>
    <property type="match status" value="1"/>
</dbReference>
<dbReference type="EMBL" id="JACHXA010000001">
    <property type="protein sequence ID" value="MBB3064030.1"/>
    <property type="molecule type" value="Genomic_DNA"/>
</dbReference>
<dbReference type="PROSITE" id="PS00374">
    <property type="entry name" value="MGMT"/>
    <property type="match status" value="1"/>
</dbReference>
<keyword evidence="3 9" id="KW-0963">Cytoplasm</keyword>
<dbReference type="Pfam" id="PF01035">
    <property type="entry name" value="DNA_binding_1"/>
    <property type="match status" value="1"/>
</dbReference>
<dbReference type="FunFam" id="1.10.10.10:FF:000214">
    <property type="entry name" value="Methylated-DNA--protein-cysteine methyltransferase"/>
    <property type="match status" value="1"/>
</dbReference>
<dbReference type="EC" id="2.1.1.63" evidence="9"/>
<dbReference type="InterPro" id="IPR008332">
    <property type="entry name" value="MethylG_MeTrfase_N"/>
</dbReference>
<dbReference type="SUPFAM" id="SSF46767">
    <property type="entry name" value="Methylated DNA-protein cysteine methyltransferase, C-terminal domain"/>
    <property type="match status" value="1"/>
</dbReference>
<dbReference type="CDD" id="cd06445">
    <property type="entry name" value="ATase"/>
    <property type="match status" value="1"/>
</dbReference>
<dbReference type="GO" id="GO:0032259">
    <property type="term" value="P:methylation"/>
    <property type="evidence" value="ECO:0007669"/>
    <property type="project" value="UniProtKB-KW"/>
</dbReference>
<dbReference type="AlphaFoldDB" id="A0A839SQK5"/>
<dbReference type="InterPro" id="IPR036631">
    <property type="entry name" value="MGMT_N_sf"/>
</dbReference>
<dbReference type="Gene3D" id="1.10.10.10">
    <property type="entry name" value="Winged helix-like DNA-binding domain superfamily/Winged helix DNA-binding domain"/>
    <property type="match status" value="1"/>
</dbReference>
<evidence type="ECO:0000256" key="6">
    <source>
        <dbReference type="ARBA" id="ARBA00022763"/>
    </source>
</evidence>
<dbReference type="InterPro" id="IPR036217">
    <property type="entry name" value="MethylDNA_cys_MeTrfase_DNAb"/>
</dbReference>
<organism evidence="12 13">
    <name type="scientific">Limibacillus halophilus</name>
    <dbReference type="NCBI Taxonomy" id="1579333"/>
    <lineage>
        <taxon>Bacteria</taxon>
        <taxon>Pseudomonadati</taxon>
        <taxon>Pseudomonadota</taxon>
        <taxon>Alphaproteobacteria</taxon>
        <taxon>Rhodospirillales</taxon>
        <taxon>Rhodovibrionaceae</taxon>
        <taxon>Limibacillus</taxon>
    </lineage>
</organism>
<dbReference type="RefSeq" id="WP_183414848.1">
    <property type="nucleotide sequence ID" value="NZ_JACHXA010000001.1"/>
</dbReference>
<keyword evidence="13" id="KW-1185">Reference proteome</keyword>
<evidence type="ECO:0000256" key="9">
    <source>
        <dbReference type="HAMAP-Rule" id="MF_00772"/>
    </source>
</evidence>
<keyword evidence="4 9" id="KW-0489">Methyltransferase</keyword>
<evidence type="ECO:0000313" key="13">
    <source>
        <dbReference type="Proteomes" id="UP000581135"/>
    </source>
</evidence>
<dbReference type="Gene3D" id="3.30.160.70">
    <property type="entry name" value="Methylated DNA-protein cysteine methyltransferase domain"/>
    <property type="match status" value="1"/>
</dbReference>
<comment type="similarity">
    <text evidence="2 9">Belongs to the MGMT family.</text>
</comment>
<comment type="subcellular location">
    <subcellularLocation>
        <location evidence="9">Cytoplasm</location>
    </subcellularLocation>
</comment>
<feature type="active site" description="Nucleophile; methyl group acceptor" evidence="9">
    <location>
        <position position="126"/>
    </location>
</feature>
<dbReference type="InterPro" id="IPR001497">
    <property type="entry name" value="MethylDNA_cys_MeTrfase_AS"/>
</dbReference>
<evidence type="ECO:0000256" key="2">
    <source>
        <dbReference type="ARBA" id="ARBA00008711"/>
    </source>
</evidence>
<evidence type="ECO:0000256" key="1">
    <source>
        <dbReference type="ARBA" id="ARBA00001286"/>
    </source>
</evidence>
<comment type="catalytic activity">
    <reaction evidence="1 9">
        <text>a 4-O-methyl-thymidine in DNA + L-cysteinyl-[protein] = a thymidine in DNA + S-methyl-L-cysteinyl-[protein]</text>
        <dbReference type="Rhea" id="RHEA:53428"/>
        <dbReference type="Rhea" id="RHEA-COMP:10131"/>
        <dbReference type="Rhea" id="RHEA-COMP:10132"/>
        <dbReference type="Rhea" id="RHEA-COMP:13555"/>
        <dbReference type="Rhea" id="RHEA-COMP:13556"/>
        <dbReference type="ChEBI" id="CHEBI:29950"/>
        <dbReference type="ChEBI" id="CHEBI:82612"/>
        <dbReference type="ChEBI" id="CHEBI:137386"/>
        <dbReference type="ChEBI" id="CHEBI:137387"/>
        <dbReference type="EC" id="2.1.1.63"/>
    </reaction>
</comment>
<keyword evidence="5 9" id="KW-0808">Transferase</keyword>
<dbReference type="NCBIfam" id="TIGR00589">
    <property type="entry name" value="ogt"/>
    <property type="match status" value="1"/>
</dbReference>
<sequence length="164" mass="17319">MHPAQATFASPLGPITVQAVDGAIIRLYWSSKASASPEKSGDHSLEPLFEKTREQLEAYFAGTLRNFDLPLAPTGSRFQQRVWEALYAIPYGQTRSYGEIAAATSSVARAVGGACGANPIPIVIPCHRVLASNGKLTGFSAAGGVRDKQLLLDLEAGRPGLPLG</sequence>
<dbReference type="GO" id="GO:0005737">
    <property type="term" value="C:cytoplasm"/>
    <property type="evidence" value="ECO:0007669"/>
    <property type="project" value="UniProtKB-SubCell"/>
</dbReference>
<dbReference type="PANTHER" id="PTHR10815:SF13">
    <property type="entry name" value="METHYLATED-DNA--PROTEIN-CYSTEINE METHYLTRANSFERASE"/>
    <property type="match status" value="1"/>
</dbReference>
<reference evidence="12 13" key="1">
    <citation type="submission" date="2020-08" db="EMBL/GenBank/DDBJ databases">
        <title>Genomic Encyclopedia of Type Strains, Phase III (KMG-III): the genomes of soil and plant-associated and newly described type strains.</title>
        <authorList>
            <person name="Whitman W."/>
        </authorList>
    </citation>
    <scope>NUCLEOTIDE SEQUENCE [LARGE SCALE GENOMIC DNA]</scope>
    <source>
        <strain evidence="12 13">CECT 8803</strain>
    </source>
</reference>
<keyword evidence="7 9" id="KW-0234">DNA repair</keyword>
<evidence type="ECO:0000259" key="11">
    <source>
        <dbReference type="Pfam" id="PF02870"/>
    </source>
</evidence>
<dbReference type="Pfam" id="PF02870">
    <property type="entry name" value="Methyltransf_1N"/>
    <property type="match status" value="1"/>
</dbReference>
<dbReference type="GO" id="GO:0003908">
    <property type="term" value="F:methylated-DNA-[protein]-cysteine S-methyltransferase activity"/>
    <property type="evidence" value="ECO:0007669"/>
    <property type="project" value="UniProtKB-UniRule"/>
</dbReference>
<protein>
    <recommendedName>
        <fullName evidence="9">Methylated-DNA--protein-cysteine methyltransferase</fullName>
        <ecNumber evidence="9">2.1.1.63</ecNumber>
    </recommendedName>
    <alternativeName>
        <fullName evidence="9">6-O-methylguanine-DNA methyltransferase</fullName>
        <shortName evidence="9">MGMT</shortName>
    </alternativeName>
    <alternativeName>
        <fullName evidence="9">O-6-methylguanine-DNA-alkyltransferase</fullName>
    </alternativeName>
</protein>
<evidence type="ECO:0000313" key="12">
    <source>
        <dbReference type="EMBL" id="MBB3064030.1"/>
    </source>
</evidence>
<gene>
    <name evidence="12" type="ORF">FHR98_000295</name>
</gene>
<proteinExistence type="inferred from homology"/>
<evidence type="ECO:0000256" key="4">
    <source>
        <dbReference type="ARBA" id="ARBA00022603"/>
    </source>
</evidence>
<dbReference type="SUPFAM" id="SSF53155">
    <property type="entry name" value="Methylated DNA-protein cysteine methyltransferase domain"/>
    <property type="match status" value="1"/>
</dbReference>
<dbReference type="InterPro" id="IPR036388">
    <property type="entry name" value="WH-like_DNA-bd_sf"/>
</dbReference>
<comment type="miscellaneous">
    <text evidence="9">This enzyme catalyzes only one turnover and therefore is not strictly catalytic. According to one definition, an enzyme is a biocatalyst that acts repeatedly and over many reaction cycles.</text>
</comment>
<dbReference type="InterPro" id="IPR014048">
    <property type="entry name" value="MethylDNA_cys_MeTrfase_DNA-bd"/>
</dbReference>
<accession>A0A839SQK5</accession>
<comment type="caution">
    <text evidence="12">The sequence shown here is derived from an EMBL/GenBank/DDBJ whole genome shotgun (WGS) entry which is preliminary data.</text>
</comment>
<dbReference type="HAMAP" id="MF_00772">
    <property type="entry name" value="OGT"/>
    <property type="match status" value="1"/>
</dbReference>
<evidence type="ECO:0000256" key="3">
    <source>
        <dbReference type="ARBA" id="ARBA00022490"/>
    </source>
</evidence>
<comment type="function">
    <text evidence="9">Involved in the cellular defense against the biological effects of O6-methylguanine (O6-MeG) and O4-methylthymine (O4-MeT) in DNA. Repairs the methylated nucleobase in DNA by stoichiometrically transferring the methyl group to a cysteine residue in the enzyme. This is a suicide reaction: the enzyme is irreversibly inactivated.</text>
</comment>
<dbReference type="InterPro" id="IPR023546">
    <property type="entry name" value="MGMT"/>
</dbReference>
<evidence type="ECO:0000256" key="8">
    <source>
        <dbReference type="ARBA" id="ARBA00049348"/>
    </source>
</evidence>
<feature type="domain" description="Methylguanine DNA methyltransferase ribonuclease-like" evidence="11">
    <location>
        <begin position="6"/>
        <end position="73"/>
    </location>
</feature>
<feature type="domain" description="Methylated-DNA-[protein]-cysteine S-methyltransferase DNA binding" evidence="10">
    <location>
        <begin position="78"/>
        <end position="156"/>
    </location>
</feature>
<dbReference type="GO" id="GO:0006307">
    <property type="term" value="P:DNA alkylation repair"/>
    <property type="evidence" value="ECO:0007669"/>
    <property type="project" value="UniProtKB-UniRule"/>
</dbReference>
<name>A0A839SQK5_9PROT</name>
<evidence type="ECO:0000256" key="5">
    <source>
        <dbReference type="ARBA" id="ARBA00022679"/>
    </source>
</evidence>
<evidence type="ECO:0000256" key="7">
    <source>
        <dbReference type="ARBA" id="ARBA00023204"/>
    </source>
</evidence>
<keyword evidence="6 9" id="KW-0227">DNA damage</keyword>
<evidence type="ECO:0000259" key="10">
    <source>
        <dbReference type="Pfam" id="PF01035"/>
    </source>
</evidence>
<dbReference type="Proteomes" id="UP000581135">
    <property type="component" value="Unassembled WGS sequence"/>
</dbReference>
<comment type="catalytic activity">
    <reaction evidence="8 9">
        <text>a 6-O-methyl-2'-deoxyguanosine in DNA + L-cysteinyl-[protein] = S-methyl-L-cysteinyl-[protein] + a 2'-deoxyguanosine in DNA</text>
        <dbReference type="Rhea" id="RHEA:24000"/>
        <dbReference type="Rhea" id="RHEA-COMP:10131"/>
        <dbReference type="Rhea" id="RHEA-COMP:10132"/>
        <dbReference type="Rhea" id="RHEA-COMP:11367"/>
        <dbReference type="Rhea" id="RHEA-COMP:11368"/>
        <dbReference type="ChEBI" id="CHEBI:29950"/>
        <dbReference type="ChEBI" id="CHEBI:82612"/>
        <dbReference type="ChEBI" id="CHEBI:85445"/>
        <dbReference type="ChEBI" id="CHEBI:85448"/>
        <dbReference type="EC" id="2.1.1.63"/>
    </reaction>
</comment>